<evidence type="ECO:0008006" key="4">
    <source>
        <dbReference type="Google" id="ProtNLM"/>
    </source>
</evidence>
<comment type="caution">
    <text evidence="2">The sequence shown here is derived from an EMBL/GenBank/DDBJ whole genome shotgun (WGS) entry which is preliminary data.</text>
</comment>
<feature type="region of interest" description="Disordered" evidence="1">
    <location>
        <begin position="90"/>
        <end position="112"/>
    </location>
</feature>
<evidence type="ECO:0000313" key="2">
    <source>
        <dbReference type="EMBL" id="MFD2460548.1"/>
    </source>
</evidence>
<protein>
    <recommendedName>
        <fullName evidence="4">Excreted virulence factor EspC, type VII ESX diderm</fullName>
    </recommendedName>
</protein>
<keyword evidence="3" id="KW-1185">Reference proteome</keyword>
<dbReference type="RefSeq" id="WP_345393677.1">
    <property type="nucleotide sequence ID" value="NZ_BAABHG010000006.1"/>
</dbReference>
<evidence type="ECO:0000256" key="1">
    <source>
        <dbReference type="SAM" id="MobiDB-lite"/>
    </source>
</evidence>
<evidence type="ECO:0000313" key="3">
    <source>
        <dbReference type="Proteomes" id="UP001597419"/>
    </source>
</evidence>
<name>A0ABW5GI79_9PSEU</name>
<dbReference type="Proteomes" id="UP001597419">
    <property type="component" value="Unassembled WGS sequence"/>
</dbReference>
<proteinExistence type="predicted"/>
<dbReference type="EMBL" id="JBHUKU010000009">
    <property type="protein sequence ID" value="MFD2460548.1"/>
    <property type="molecule type" value="Genomic_DNA"/>
</dbReference>
<gene>
    <name evidence="2" type="ORF">ACFSYJ_18210</name>
</gene>
<organism evidence="2 3">
    <name type="scientific">Amycolatopsis samaneae</name>
    <dbReference type="NCBI Taxonomy" id="664691"/>
    <lineage>
        <taxon>Bacteria</taxon>
        <taxon>Bacillati</taxon>
        <taxon>Actinomycetota</taxon>
        <taxon>Actinomycetes</taxon>
        <taxon>Pseudonocardiales</taxon>
        <taxon>Pseudonocardiaceae</taxon>
        <taxon>Amycolatopsis</taxon>
    </lineage>
</organism>
<sequence>MDGPGFHVEIEVLESASKSMGQVAADQDGFALRGLCGEPPMYGHNGVHDALAEFCGRWSVGLDALSDRARSMGDLLGKAAKAYREVEHNAAGSLTKDPGLDAVTPGVPAHSR</sequence>
<accession>A0ABW5GI79</accession>
<reference evidence="3" key="1">
    <citation type="journal article" date="2019" name="Int. J. Syst. Evol. Microbiol.">
        <title>The Global Catalogue of Microorganisms (GCM) 10K type strain sequencing project: providing services to taxonomists for standard genome sequencing and annotation.</title>
        <authorList>
            <consortium name="The Broad Institute Genomics Platform"/>
            <consortium name="The Broad Institute Genome Sequencing Center for Infectious Disease"/>
            <person name="Wu L."/>
            <person name="Ma J."/>
        </authorList>
    </citation>
    <scope>NUCLEOTIDE SEQUENCE [LARGE SCALE GENOMIC DNA]</scope>
    <source>
        <strain evidence="3">CGMCC 4.7643</strain>
    </source>
</reference>